<evidence type="ECO:0000256" key="8">
    <source>
        <dbReference type="ARBA" id="ARBA00023180"/>
    </source>
</evidence>
<dbReference type="Proteomes" id="UP000821853">
    <property type="component" value="Chromosome 3"/>
</dbReference>
<dbReference type="OrthoDB" id="6117597at2759"/>
<evidence type="ECO:0000256" key="1">
    <source>
        <dbReference type="ARBA" id="ARBA00004651"/>
    </source>
</evidence>
<evidence type="ECO:0000313" key="11">
    <source>
        <dbReference type="Proteomes" id="UP000821853"/>
    </source>
</evidence>
<dbReference type="VEuPathDB" id="VectorBase:HLOH_063885"/>
<dbReference type="PANTHER" id="PTHR42643">
    <property type="entry name" value="IONOTROPIC RECEPTOR 20A-RELATED"/>
    <property type="match status" value="1"/>
</dbReference>
<evidence type="ECO:0000256" key="7">
    <source>
        <dbReference type="ARBA" id="ARBA00023170"/>
    </source>
</evidence>
<organism evidence="10 11">
    <name type="scientific">Haemaphysalis longicornis</name>
    <name type="common">Bush tick</name>
    <dbReference type="NCBI Taxonomy" id="44386"/>
    <lineage>
        <taxon>Eukaryota</taxon>
        <taxon>Metazoa</taxon>
        <taxon>Ecdysozoa</taxon>
        <taxon>Arthropoda</taxon>
        <taxon>Chelicerata</taxon>
        <taxon>Arachnida</taxon>
        <taxon>Acari</taxon>
        <taxon>Parasitiformes</taxon>
        <taxon>Ixodida</taxon>
        <taxon>Ixodoidea</taxon>
        <taxon>Ixodidae</taxon>
        <taxon>Haemaphysalinae</taxon>
        <taxon>Haemaphysalis</taxon>
    </lineage>
</organism>
<dbReference type="OMA" id="ICIRTIH"/>
<keyword evidence="6" id="KW-0472">Membrane</keyword>
<comment type="caution">
    <text evidence="10">The sequence shown here is derived from an EMBL/GenBank/DDBJ whole genome shotgun (WGS) entry which is preliminary data.</text>
</comment>
<dbReference type="PANTHER" id="PTHR42643:SF38">
    <property type="entry name" value="IONOTROPIC RECEPTOR 100A"/>
    <property type="match status" value="1"/>
</dbReference>
<keyword evidence="5" id="KW-1133">Transmembrane helix</keyword>
<evidence type="ECO:0000256" key="2">
    <source>
        <dbReference type="ARBA" id="ARBA00008685"/>
    </source>
</evidence>
<keyword evidence="8" id="KW-0325">Glycoprotein</keyword>
<sequence>MENRTIIPVGLVYVGKIKPRLQLSPTHVSAQEADITPGPLLTTTSRAEAADPSYPVAYADVVIFAGRPFEFSKNVFGFLDALSPLVWLATTMAFLATWAAYVGTSLASAAATPPHGVYRSQLSIRRHGNVLRSFEMLLSSLLSQGSSHVPEAVSQRNLAAVWFLCLIVLRTSFLAQTKASLVVQDDVRIIEGIEDLAKDDRITPVVIQGSGFFWLLEGEAAMIFTPDPVYGVLKDLCGKLGTMNGEFYYAPKVMAQLPLSMFTNKRLDPSLRSSIDKKIVLFIERGLVHKLHRDSGYEGAPCRRESALHEQKARSSSQMERLQGIFILWLSGIVISALVLAAEHLHQHWSATTATLHAASRSLRMSRARLFRVKKLPKMTPSTRVLKG</sequence>
<dbReference type="GO" id="GO:0005886">
    <property type="term" value="C:plasma membrane"/>
    <property type="evidence" value="ECO:0007669"/>
    <property type="project" value="UniProtKB-SubCell"/>
</dbReference>
<comment type="similarity">
    <text evidence="2">Belongs to the glutamate-gated ion channel (TC 1.A.10.1) family.</text>
</comment>
<proteinExistence type="inferred from homology"/>
<keyword evidence="4" id="KW-0812">Transmembrane</keyword>
<evidence type="ECO:0000256" key="4">
    <source>
        <dbReference type="ARBA" id="ARBA00022692"/>
    </source>
</evidence>
<evidence type="ECO:0000313" key="10">
    <source>
        <dbReference type="EMBL" id="KAH9369912.1"/>
    </source>
</evidence>
<reference evidence="10 11" key="1">
    <citation type="journal article" date="2020" name="Cell">
        <title>Large-Scale Comparative Analyses of Tick Genomes Elucidate Their Genetic Diversity and Vector Capacities.</title>
        <authorList>
            <consortium name="Tick Genome and Microbiome Consortium (TIGMIC)"/>
            <person name="Jia N."/>
            <person name="Wang J."/>
            <person name="Shi W."/>
            <person name="Du L."/>
            <person name="Sun Y."/>
            <person name="Zhan W."/>
            <person name="Jiang J.F."/>
            <person name="Wang Q."/>
            <person name="Zhang B."/>
            <person name="Ji P."/>
            <person name="Bell-Sakyi L."/>
            <person name="Cui X.M."/>
            <person name="Yuan T.T."/>
            <person name="Jiang B.G."/>
            <person name="Yang W.F."/>
            <person name="Lam T.T."/>
            <person name="Chang Q.C."/>
            <person name="Ding S.J."/>
            <person name="Wang X.J."/>
            <person name="Zhu J.G."/>
            <person name="Ruan X.D."/>
            <person name="Zhao L."/>
            <person name="Wei J.T."/>
            <person name="Ye R.Z."/>
            <person name="Que T.C."/>
            <person name="Du C.H."/>
            <person name="Zhou Y.H."/>
            <person name="Cheng J.X."/>
            <person name="Dai P.F."/>
            <person name="Guo W.B."/>
            <person name="Han X.H."/>
            <person name="Huang E.J."/>
            <person name="Li L.F."/>
            <person name="Wei W."/>
            <person name="Gao Y.C."/>
            <person name="Liu J.Z."/>
            <person name="Shao H.Z."/>
            <person name="Wang X."/>
            <person name="Wang C.C."/>
            <person name="Yang T.C."/>
            <person name="Huo Q.B."/>
            <person name="Li W."/>
            <person name="Chen H.Y."/>
            <person name="Chen S.E."/>
            <person name="Zhou L.G."/>
            <person name="Ni X.B."/>
            <person name="Tian J.H."/>
            <person name="Sheng Y."/>
            <person name="Liu T."/>
            <person name="Pan Y.S."/>
            <person name="Xia L.Y."/>
            <person name="Li J."/>
            <person name="Zhao F."/>
            <person name="Cao W.C."/>
        </authorList>
    </citation>
    <scope>NUCLEOTIDE SEQUENCE [LARGE SCALE GENOMIC DNA]</scope>
    <source>
        <strain evidence="10">HaeL-2018</strain>
    </source>
</reference>
<evidence type="ECO:0000259" key="9">
    <source>
        <dbReference type="Pfam" id="PF00060"/>
    </source>
</evidence>
<keyword evidence="3" id="KW-1003">Cell membrane</keyword>
<dbReference type="GO" id="GO:0015276">
    <property type="term" value="F:ligand-gated monoatomic ion channel activity"/>
    <property type="evidence" value="ECO:0007669"/>
    <property type="project" value="InterPro"/>
</dbReference>
<protein>
    <recommendedName>
        <fullName evidence="9">Ionotropic glutamate receptor C-terminal domain-containing protein</fullName>
    </recommendedName>
</protein>
<evidence type="ECO:0000256" key="3">
    <source>
        <dbReference type="ARBA" id="ARBA00022475"/>
    </source>
</evidence>
<dbReference type="Gene3D" id="1.10.287.70">
    <property type="match status" value="1"/>
</dbReference>
<dbReference type="GO" id="GO:0050906">
    <property type="term" value="P:detection of stimulus involved in sensory perception"/>
    <property type="evidence" value="ECO:0007669"/>
    <property type="project" value="UniProtKB-ARBA"/>
</dbReference>
<gene>
    <name evidence="10" type="ORF">HPB48_013917</name>
</gene>
<dbReference type="SUPFAM" id="SSF53850">
    <property type="entry name" value="Periplasmic binding protein-like II"/>
    <property type="match status" value="1"/>
</dbReference>
<name>A0A9J6G5V0_HAELO</name>
<dbReference type="Pfam" id="PF00060">
    <property type="entry name" value="Lig_chan"/>
    <property type="match status" value="1"/>
</dbReference>
<evidence type="ECO:0000256" key="6">
    <source>
        <dbReference type="ARBA" id="ARBA00023136"/>
    </source>
</evidence>
<comment type="subcellular location">
    <subcellularLocation>
        <location evidence="1">Cell membrane</location>
        <topology evidence="1">Multi-pass membrane protein</topology>
    </subcellularLocation>
</comment>
<keyword evidence="7" id="KW-0675">Receptor</keyword>
<dbReference type="EMBL" id="JABSTR010000005">
    <property type="protein sequence ID" value="KAH9369912.1"/>
    <property type="molecule type" value="Genomic_DNA"/>
</dbReference>
<dbReference type="InterPro" id="IPR001320">
    <property type="entry name" value="Iontro_rcpt_C"/>
</dbReference>
<evidence type="ECO:0000256" key="5">
    <source>
        <dbReference type="ARBA" id="ARBA00022989"/>
    </source>
</evidence>
<accession>A0A9J6G5V0</accession>
<feature type="domain" description="Ionotropic glutamate receptor C-terminal" evidence="9">
    <location>
        <begin position="86"/>
        <end position="332"/>
    </location>
</feature>
<dbReference type="InterPro" id="IPR052192">
    <property type="entry name" value="Insect_Ionotropic_Sensory_Rcpt"/>
</dbReference>
<keyword evidence="11" id="KW-1185">Reference proteome</keyword>
<dbReference type="AlphaFoldDB" id="A0A9J6G5V0"/>